<keyword evidence="6" id="KW-0067">ATP-binding</keyword>
<dbReference type="PROSITE" id="PS00688">
    <property type="entry name" value="SIGMA54_INTERACT_3"/>
    <property type="match status" value="1"/>
</dbReference>
<dbReference type="InterPro" id="IPR020612">
    <property type="entry name" value="Methylthiotransferase_CS"/>
</dbReference>
<name>A0A7R9AI32_9CRUS</name>
<dbReference type="Proteomes" id="UP000677054">
    <property type="component" value="Unassembled WGS sequence"/>
</dbReference>
<dbReference type="InterPro" id="IPR058240">
    <property type="entry name" value="rSAM_sf"/>
</dbReference>
<evidence type="ECO:0000256" key="6">
    <source>
        <dbReference type="ARBA" id="ARBA00022840"/>
    </source>
</evidence>
<dbReference type="FunFam" id="3.80.30.20:FF:000001">
    <property type="entry name" value="tRNA-2-methylthio-N(6)-dimethylallyladenosine synthase 2"/>
    <property type="match status" value="1"/>
</dbReference>
<dbReference type="NCBIfam" id="TIGR00089">
    <property type="entry name" value="MiaB/RimO family radical SAM methylthiotransferase"/>
    <property type="match status" value="1"/>
</dbReference>
<evidence type="ECO:0000256" key="2">
    <source>
        <dbReference type="ARBA" id="ARBA00022485"/>
    </source>
</evidence>
<keyword evidence="4" id="KW-0479">Metal-binding</keyword>
<dbReference type="SUPFAM" id="SSF102114">
    <property type="entry name" value="Radical SAM enzymes"/>
    <property type="match status" value="1"/>
</dbReference>
<dbReference type="PROSITE" id="PS51449">
    <property type="entry name" value="MTTASE_N"/>
    <property type="match status" value="1"/>
</dbReference>
<evidence type="ECO:0000256" key="10">
    <source>
        <dbReference type="ARBA" id="ARBA00023163"/>
    </source>
</evidence>
<feature type="non-terminal residue" evidence="14">
    <location>
        <position position="1"/>
    </location>
</feature>
<dbReference type="PROSITE" id="PS51918">
    <property type="entry name" value="RADICAL_SAM"/>
    <property type="match status" value="1"/>
</dbReference>
<evidence type="ECO:0000256" key="1">
    <source>
        <dbReference type="ARBA" id="ARBA00001966"/>
    </source>
</evidence>
<dbReference type="Gene3D" id="1.10.8.60">
    <property type="match status" value="1"/>
</dbReference>
<dbReference type="PROSITE" id="PS01278">
    <property type="entry name" value="MTTASE_RADICAL"/>
    <property type="match status" value="1"/>
</dbReference>
<dbReference type="PROSITE" id="PS50045">
    <property type="entry name" value="SIGMA54_INTERACT_4"/>
    <property type="match status" value="1"/>
</dbReference>
<comment type="cofactor">
    <cofactor evidence="1">
        <name>[4Fe-4S] cluster</name>
        <dbReference type="ChEBI" id="CHEBI:49883"/>
    </cofactor>
</comment>
<evidence type="ECO:0000259" key="12">
    <source>
        <dbReference type="PROSITE" id="PS51449"/>
    </source>
</evidence>
<dbReference type="Gene3D" id="3.80.30.20">
    <property type="entry name" value="tm_1862 like domain"/>
    <property type="match status" value="1"/>
</dbReference>
<feature type="domain" description="MTTase N-terminal" evidence="12">
    <location>
        <begin position="36"/>
        <end position="152"/>
    </location>
</feature>
<dbReference type="Pfam" id="PF04055">
    <property type="entry name" value="Radical_SAM"/>
    <property type="match status" value="1"/>
</dbReference>
<dbReference type="FunFam" id="3.40.50.12160:FF:000003">
    <property type="entry name" value="CDK5 regulatory subunit-associated protein 1"/>
    <property type="match status" value="1"/>
</dbReference>
<dbReference type="InterPro" id="IPR025944">
    <property type="entry name" value="Sigma_54_int_dom_CS"/>
</dbReference>
<dbReference type="GO" id="GO:0035597">
    <property type="term" value="F:tRNA-2-methylthio-N(6)-dimethylallyladenosine(37) synthase activity"/>
    <property type="evidence" value="ECO:0007669"/>
    <property type="project" value="TreeGrafter"/>
</dbReference>
<evidence type="ECO:0000313" key="15">
    <source>
        <dbReference type="Proteomes" id="UP000677054"/>
    </source>
</evidence>
<evidence type="ECO:0000256" key="7">
    <source>
        <dbReference type="ARBA" id="ARBA00023004"/>
    </source>
</evidence>
<accession>A0A7R9AI32</accession>
<dbReference type="SFLD" id="SFLDG01082">
    <property type="entry name" value="B12-binding_domain_containing"/>
    <property type="match status" value="1"/>
</dbReference>
<proteinExistence type="inferred from homology"/>
<dbReference type="Pfam" id="PF25601">
    <property type="entry name" value="AAA_lid_14"/>
    <property type="match status" value="1"/>
</dbReference>
<dbReference type="Gene3D" id="3.40.50.12160">
    <property type="entry name" value="Methylthiotransferase, N-terminal domain"/>
    <property type="match status" value="1"/>
</dbReference>
<dbReference type="GO" id="GO:0051539">
    <property type="term" value="F:4 iron, 4 sulfur cluster binding"/>
    <property type="evidence" value="ECO:0007669"/>
    <property type="project" value="UniProtKB-KW"/>
</dbReference>
<dbReference type="SFLD" id="SFLDG01061">
    <property type="entry name" value="methylthiotransferase"/>
    <property type="match status" value="1"/>
</dbReference>
<evidence type="ECO:0000256" key="3">
    <source>
        <dbReference type="ARBA" id="ARBA00022691"/>
    </source>
</evidence>
<dbReference type="Pfam" id="PF00158">
    <property type="entry name" value="Sigma54_activat"/>
    <property type="match status" value="1"/>
</dbReference>
<dbReference type="HAMAP" id="MF_01864">
    <property type="entry name" value="tRNA_metthiotr_MiaB"/>
    <property type="match status" value="1"/>
</dbReference>
<dbReference type="InterPro" id="IPR007197">
    <property type="entry name" value="rSAM"/>
</dbReference>
<keyword evidence="15" id="KW-1185">Reference proteome</keyword>
<evidence type="ECO:0000259" key="11">
    <source>
        <dbReference type="PROSITE" id="PS50045"/>
    </source>
</evidence>
<feature type="domain" description="Radical SAM core" evidence="13">
    <location>
        <begin position="176"/>
        <end position="410"/>
    </location>
</feature>
<dbReference type="OrthoDB" id="190098at2759"/>
<dbReference type="InterPro" id="IPR027417">
    <property type="entry name" value="P-loop_NTPase"/>
</dbReference>
<dbReference type="InterPro" id="IPR038135">
    <property type="entry name" value="Methylthiotransferase_N_sf"/>
</dbReference>
<keyword evidence="2" id="KW-0004">4Fe-4S</keyword>
<dbReference type="InterPro" id="IPR013848">
    <property type="entry name" value="Methylthiotransferase_N"/>
</dbReference>
<keyword evidence="8" id="KW-0411">Iron-sulfur</keyword>
<evidence type="ECO:0000256" key="9">
    <source>
        <dbReference type="ARBA" id="ARBA00023015"/>
    </source>
</evidence>
<keyword evidence="7" id="KW-0408">Iron</keyword>
<dbReference type="SFLD" id="SFLDF00413">
    <property type="entry name" value="CDK5RAP1"/>
    <property type="match status" value="1"/>
</dbReference>
<dbReference type="SFLD" id="SFLDF00273">
    <property type="entry name" value="(dimethylallyl)adenosine_tRNA"/>
    <property type="match status" value="1"/>
</dbReference>
<dbReference type="SMART" id="SM00729">
    <property type="entry name" value="Elp3"/>
    <property type="match status" value="1"/>
</dbReference>
<organism evidence="14">
    <name type="scientific">Darwinula stevensoni</name>
    <dbReference type="NCBI Taxonomy" id="69355"/>
    <lineage>
        <taxon>Eukaryota</taxon>
        <taxon>Metazoa</taxon>
        <taxon>Ecdysozoa</taxon>
        <taxon>Arthropoda</taxon>
        <taxon>Crustacea</taxon>
        <taxon>Oligostraca</taxon>
        <taxon>Ostracoda</taxon>
        <taxon>Podocopa</taxon>
        <taxon>Podocopida</taxon>
        <taxon>Darwinulocopina</taxon>
        <taxon>Darwinuloidea</taxon>
        <taxon>Darwinulidae</taxon>
        <taxon>Darwinula</taxon>
    </lineage>
</organism>
<dbReference type="PANTHER" id="PTHR43020:SF2">
    <property type="entry name" value="MITOCHONDRIAL TRNA METHYLTHIOTRANSFERASE CDK5RAP1"/>
    <property type="match status" value="1"/>
</dbReference>
<dbReference type="AlphaFoldDB" id="A0A7R9AI32"/>
<evidence type="ECO:0000256" key="8">
    <source>
        <dbReference type="ARBA" id="ARBA00023014"/>
    </source>
</evidence>
<dbReference type="SUPFAM" id="SSF52540">
    <property type="entry name" value="P-loop containing nucleoside triphosphate hydrolases"/>
    <property type="match status" value="1"/>
</dbReference>
<dbReference type="PANTHER" id="PTHR43020">
    <property type="entry name" value="CDK5 REGULATORY SUBUNIT-ASSOCIATED PROTEIN 1"/>
    <property type="match status" value="1"/>
</dbReference>
<keyword evidence="10" id="KW-0804">Transcription</keyword>
<evidence type="ECO:0000259" key="13">
    <source>
        <dbReference type="PROSITE" id="PS51918"/>
    </source>
</evidence>
<sequence>MYDNNPTLSGIKKEMDENRQGEVFFDALTPAAAGNKQFYIESYGCQMNFSDSEIVASILAKSHYMPTRNVENANLILINTCSIREKAEETVRNRLRAFSQIKKQRPDTMIGVLGCMAERLKKQFLEEEKLVDLVVGPDAYRDLPSLVATVEEGQKGINVLLSREETYSDISPVRLDGNGVTAFISIMRGCDNMCSFCVVPFTRGRERSRDVFSIVAEARQLFEEGYREVTLLGQNVDSYKWENPETGKIAHFSDLLEMVALVDPNLRVRFSTSHPKDITDEVLLTMAKYENICKYIHLPVQSGNSRILELMNRTYDREWYMQKINRIYEIMPECAISSDIITGFCSETEAEHQDSLSIIRFARYSMSYMFCYSERPGTLAARKLADDVPQEIKSRRLEEVITVQREISHQHNLADIGKTFKVLIEGDSKKSNAAFKGRNSQNKMIVFPKIEGLKKGDYCWVKKFFRALFIRFRRENTTNLSLSTAARYPKERLIRSFSGTKKARLRVRQASAKAFLLRLLESGEFIRVGASKVQKTNVRVIAATNVDLLENVRRGRFREDLYYRLNTVPIRVPALKDRPEDINLLFRKFAHDFAEKYRTTPIQLEPEAQRVLENYRWPGNIRELKNLAEQVSVLAQDKMVSAQELTRLVPNLLNRNLPMVSDFNASNGTASMQEREILYKLLFDMKNDLNDLKSLVFELIRSNNLNVSDVQQLKQLQAPGTSPSAF</sequence>
<dbReference type="Pfam" id="PF00919">
    <property type="entry name" value="UPF0004"/>
    <property type="match status" value="1"/>
</dbReference>
<evidence type="ECO:0000256" key="4">
    <source>
        <dbReference type="ARBA" id="ARBA00022723"/>
    </source>
</evidence>
<evidence type="ECO:0008006" key="16">
    <source>
        <dbReference type="Google" id="ProtNLM"/>
    </source>
</evidence>
<keyword evidence="3" id="KW-0949">S-adenosyl-L-methionine</keyword>
<dbReference type="InterPro" id="IPR005839">
    <property type="entry name" value="Methylthiotransferase"/>
</dbReference>
<dbReference type="InterPro" id="IPR006638">
    <property type="entry name" value="Elp3/MiaA/NifB-like_rSAM"/>
</dbReference>
<dbReference type="NCBIfam" id="TIGR01574">
    <property type="entry name" value="miaB-methiolase"/>
    <property type="match status" value="1"/>
</dbReference>
<dbReference type="InterPro" id="IPR023404">
    <property type="entry name" value="rSAM_horseshoe"/>
</dbReference>
<keyword evidence="9" id="KW-0805">Transcription regulation</keyword>
<reference evidence="14" key="1">
    <citation type="submission" date="2020-11" db="EMBL/GenBank/DDBJ databases">
        <authorList>
            <person name="Tran Van P."/>
        </authorList>
    </citation>
    <scope>NUCLEOTIDE SEQUENCE</scope>
</reference>
<evidence type="ECO:0000256" key="5">
    <source>
        <dbReference type="ARBA" id="ARBA00022741"/>
    </source>
</evidence>
<protein>
    <recommendedName>
        <fullName evidence="16">tRNA-2-methylthio-N(6)-dimethylallyladenosine synthase</fullName>
    </recommendedName>
</protein>
<keyword evidence="5" id="KW-0547">Nucleotide-binding</keyword>
<dbReference type="GO" id="GO:0005524">
    <property type="term" value="F:ATP binding"/>
    <property type="evidence" value="ECO:0007669"/>
    <property type="project" value="InterPro"/>
</dbReference>
<gene>
    <name evidence="14" type="ORF">DSTB1V02_LOCUS14078</name>
</gene>
<dbReference type="SFLD" id="SFLDS00029">
    <property type="entry name" value="Radical_SAM"/>
    <property type="match status" value="1"/>
</dbReference>
<feature type="domain" description="Sigma-54 factor interaction" evidence="11">
    <location>
        <begin position="511"/>
        <end position="633"/>
    </location>
</feature>
<evidence type="ECO:0000313" key="14">
    <source>
        <dbReference type="EMBL" id="CAD7254332.1"/>
    </source>
</evidence>
<dbReference type="InterPro" id="IPR006463">
    <property type="entry name" value="MiaB_methiolase"/>
</dbReference>
<dbReference type="GO" id="GO:0046872">
    <property type="term" value="F:metal ion binding"/>
    <property type="evidence" value="ECO:0007669"/>
    <property type="project" value="UniProtKB-KW"/>
</dbReference>
<dbReference type="EMBL" id="CAJPEV010009099">
    <property type="protein sequence ID" value="CAG0905537.1"/>
    <property type="molecule type" value="Genomic_DNA"/>
</dbReference>
<dbReference type="InterPro" id="IPR058031">
    <property type="entry name" value="AAA_lid_NorR"/>
</dbReference>
<dbReference type="InterPro" id="IPR002078">
    <property type="entry name" value="Sigma_54_int"/>
</dbReference>
<dbReference type="GO" id="GO:0006355">
    <property type="term" value="P:regulation of DNA-templated transcription"/>
    <property type="evidence" value="ECO:0007669"/>
    <property type="project" value="InterPro"/>
</dbReference>
<dbReference type="Gene3D" id="3.40.50.300">
    <property type="entry name" value="P-loop containing nucleotide triphosphate hydrolases"/>
    <property type="match status" value="1"/>
</dbReference>
<dbReference type="GO" id="GO:0005829">
    <property type="term" value="C:cytosol"/>
    <property type="evidence" value="ECO:0007669"/>
    <property type="project" value="TreeGrafter"/>
</dbReference>
<dbReference type="EMBL" id="LR908617">
    <property type="protein sequence ID" value="CAD7254332.1"/>
    <property type="molecule type" value="Genomic_DNA"/>
</dbReference>